<keyword evidence="4" id="KW-1185">Reference proteome</keyword>
<protein>
    <recommendedName>
        <fullName evidence="2">CAAX prenyl protease 2/Lysostaphin resistance protein A-like domain-containing protein</fullName>
    </recommendedName>
</protein>
<keyword evidence="1" id="KW-0472">Membrane</keyword>
<feature type="transmembrane region" description="Helical" evidence="1">
    <location>
        <begin position="164"/>
        <end position="188"/>
    </location>
</feature>
<evidence type="ECO:0000256" key="1">
    <source>
        <dbReference type="SAM" id="Phobius"/>
    </source>
</evidence>
<feature type="transmembrane region" description="Helical" evidence="1">
    <location>
        <begin position="258"/>
        <end position="276"/>
    </location>
</feature>
<gene>
    <name evidence="3" type="ORF">WA1_00500</name>
</gene>
<proteinExistence type="predicted"/>
<dbReference type="InterPro" id="IPR003675">
    <property type="entry name" value="Rce1/LyrA-like_dom"/>
</dbReference>
<dbReference type="EMBL" id="ANNX02000012">
    <property type="protein sequence ID" value="KYC43685.1"/>
    <property type="molecule type" value="Genomic_DNA"/>
</dbReference>
<feature type="transmembrane region" description="Helical" evidence="1">
    <location>
        <begin position="52"/>
        <end position="69"/>
    </location>
</feature>
<keyword evidence="1" id="KW-1133">Transmembrane helix</keyword>
<dbReference type="RefSeq" id="WP_017742192.1">
    <property type="nucleotide sequence ID" value="NZ_KQ976354.1"/>
</dbReference>
<feature type="domain" description="CAAX prenyl protease 2/Lysostaphin resistance protein A-like" evidence="2">
    <location>
        <begin position="180"/>
        <end position="267"/>
    </location>
</feature>
<evidence type="ECO:0000313" key="4">
    <source>
        <dbReference type="Proteomes" id="UP000076925"/>
    </source>
</evidence>
<evidence type="ECO:0000313" key="3">
    <source>
        <dbReference type="EMBL" id="KYC43685.1"/>
    </source>
</evidence>
<sequence>MTKVFEETAFVQGSLQVLTLNSYKRSLIKPGSYIRSQMSRIIVKKFISQNPILWAIAWVALIIVAEYIARRFVARWLPILAAGQVNDMLSLVLCYVPLVWISVPKAQRNLQRISLVLHDILTQAKTWLPWIGALAILISINLLYPVDRWLWGNVRLPSWQSPYLGSLLFPQMAPVLIVTSLLLVNGIFVPLVEEWLWRGLIQPRLIRQLGLAYGLLLTAFLFSLKHVIVDASLGRLLFLTFFGVVVGIIAYRKNWKSAALTHTLVNGISTVIFLLISR</sequence>
<reference evidence="3 4" key="1">
    <citation type="journal article" date="2013" name="Genome Biol. Evol.">
        <title>Genomes of Stigonematalean cyanobacteria (subsection V) and the evolution of oxygenic photosynthesis from prokaryotes to plastids.</title>
        <authorList>
            <person name="Dagan T."/>
            <person name="Roettger M."/>
            <person name="Stucken K."/>
            <person name="Landan G."/>
            <person name="Koch R."/>
            <person name="Major P."/>
            <person name="Gould S.B."/>
            <person name="Goremykin V.V."/>
            <person name="Rippka R."/>
            <person name="Tandeau de Marsac N."/>
            <person name="Gugger M."/>
            <person name="Lockhart P.J."/>
            <person name="Allen J.F."/>
            <person name="Brune I."/>
            <person name="Maus I."/>
            <person name="Puhler A."/>
            <person name="Martin W.F."/>
        </authorList>
    </citation>
    <scope>NUCLEOTIDE SEQUENCE [LARGE SCALE GENOMIC DNA]</scope>
    <source>
        <strain evidence="3 4">PCC 7110</strain>
    </source>
</reference>
<feature type="transmembrane region" description="Helical" evidence="1">
    <location>
        <begin position="127"/>
        <end position="144"/>
    </location>
</feature>
<dbReference type="GO" id="GO:0080120">
    <property type="term" value="P:CAAX-box protein maturation"/>
    <property type="evidence" value="ECO:0007669"/>
    <property type="project" value="UniProtKB-ARBA"/>
</dbReference>
<dbReference type="GO" id="GO:0004175">
    <property type="term" value="F:endopeptidase activity"/>
    <property type="evidence" value="ECO:0007669"/>
    <property type="project" value="UniProtKB-ARBA"/>
</dbReference>
<comment type="caution">
    <text evidence="3">The sequence shown here is derived from an EMBL/GenBank/DDBJ whole genome shotgun (WGS) entry which is preliminary data.</text>
</comment>
<accession>A0A139XG55</accession>
<dbReference type="Pfam" id="PF02517">
    <property type="entry name" value="Rce1-like"/>
    <property type="match status" value="1"/>
</dbReference>
<organism evidence="3 4">
    <name type="scientific">Scytonema hofmannii PCC 7110</name>
    <dbReference type="NCBI Taxonomy" id="128403"/>
    <lineage>
        <taxon>Bacteria</taxon>
        <taxon>Bacillati</taxon>
        <taxon>Cyanobacteriota</taxon>
        <taxon>Cyanophyceae</taxon>
        <taxon>Nostocales</taxon>
        <taxon>Scytonemataceae</taxon>
        <taxon>Scytonema</taxon>
    </lineage>
</organism>
<dbReference type="AlphaFoldDB" id="A0A139XG55"/>
<evidence type="ECO:0000259" key="2">
    <source>
        <dbReference type="Pfam" id="PF02517"/>
    </source>
</evidence>
<name>A0A139XG55_9CYAN</name>
<dbReference type="Proteomes" id="UP000076925">
    <property type="component" value="Unassembled WGS sequence"/>
</dbReference>
<feature type="transmembrane region" description="Helical" evidence="1">
    <location>
        <begin position="209"/>
        <end position="228"/>
    </location>
</feature>
<keyword evidence="1" id="KW-0812">Transmembrane</keyword>
<dbReference type="OrthoDB" id="158986at2"/>
<feature type="transmembrane region" description="Helical" evidence="1">
    <location>
        <begin position="234"/>
        <end position="251"/>
    </location>
</feature>
<feature type="transmembrane region" description="Helical" evidence="1">
    <location>
        <begin position="89"/>
        <end position="106"/>
    </location>
</feature>